<dbReference type="PROSITE" id="PS51462">
    <property type="entry name" value="NUDIX"/>
    <property type="match status" value="1"/>
</dbReference>
<evidence type="ECO:0000256" key="2">
    <source>
        <dbReference type="ARBA" id="ARBA00005582"/>
    </source>
</evidence>
<dbReference type="EC" id="3.6.1.55" evidence="11"/>
<dbReference type="Pfam" id="PF00293">
    <property type="entry name" value="NUDIX"/>
    <property type="match status" value="1"/>
</dbReference>
<dbReference type="Gene3D" id="3.90.79.10">
    <property type="entry name" value="Nucleoside Triphosphate Pyrophosphohydrolase"/>
    <property type="match status" value="1"/>
</dbReference>
<evidence type="ECO:0000313" key="13">
    <source>
        <dbReference type="EMBL" id="OIQ64188.1"/>
    </source>
</evidence>
<dbReference type="GO" id="GO:0035539">
    <property type="term" value="F:8-oxo-7,8-dihydrodeoxyguanosine triphosphate pyrophosphatase activity"/>
    <property type="evidence" value="ECO:0007669"/>
    <property type="project" value="UniProtKB-EC"/>
</dbReference>
<sequence>MNSALPAVQRRPIAVAVGLLLREDGRFLLASRPVGKPYAGYWEFPGGKLEAGESLEAALAREFEEELGIAVRAAQYWRSLRMDYPHALVDLQFYRITAWEGEPQPCEGQLLSWETLPVRVAPVLPGALPVLEWLAQERGHSGPLCLSGDPNPV</sequence>
<dbReference type="PROSITE" id="PS00893">
    <property type="entry name" value="NUDIX_BOX"/>
    <property type="match status" value="1"/>
</dbReference>
<dbReference type="GO" id="GO:0044715">
    <property type="term" value="F:8-oxo-dGDP phosphatase activity"/>
    <property type="evidence" value="ECO:0007669"/>
    <property type="project" value="TreeGrafter"/>
</dbReference>
<accession>A0A1J5P9M5</accession>
<keyword evidence="7 13" id="KW-0378">Hydrolase</keyword>
<keyword evidence="5" id="KW-0479">Metal-binding</keyword>
<dbReference type="EMBL" id="MLJW01008341">
    <property type="protein sequence ID" value="OIQ64188.1"/>
    <property type="molecule type" value="Genomic_DNA"/>
</dbReference>
<feature type="domain" description="Nudix hydrolase" evidence="12">
    <location>
        <begin position="10"/>
        <end position="136"/>
    </location>
</feature>
<comment type="cofactor">
    <cofactor evidence="1">
        <name>Mg(2+)</name>
        <dbReference type="ChEBI" id="CHEBI:18420"/>
    </cofactor>
</comment>
<dbReference type="SUPFAM" id="SSF55811">
    <property type="entry name" value="Nudix"/>
    <property type="match status" value="1"/>
</dbReference>
<evidence type="ECO:0000256" key="4">
    <source>
        <dbReference type="ARBA" id="ARBA00022705"/>
    </source>
</evidence>
<dbReference type="InterPro" id="IPR020476">
    <property type="entry name" value="Nudix_hydrolase"/>
</dbReference>
<evidence type="ECO:0000256" key="11">
    <source>
        <dbReference type="ARBA" id="ARBA00038905"/>
    </source>
</evidence>
<keyword evidence="4" id="KW-0235">DNA replication</keyword>
<comment type="similarity">
    <text evidence="2">Belongs to the Nudix hydrolase family.</text>
</comment>
<proteinExistence type="inferred from homology"/>
<dbReference type="InterPro" id="IPR020084">
    <property type="entry name" value="NUDIX_hydrolase_CS"/>
</dbReference>
<evidence type="ECO:0000256" key="7">
    <source>
        <dbReference type="ARBA" id="ARBA00022801"/>
    </source>
</evidence>
<keyword evidence="9" id="KW-0234">DNA repair</keyword>
<dbReference type="PANTHER" id="PTHR47707">
    <property type="entry name" value="8-OXO-DGTP DIPHOSPHATASE"/>
    <property type="match status" value="1"/>
</dbReference>
<gene>
    <name evidence="13" type="primary">mutT_2</name>
    <name evidence="13" type="ORF">GALL_542630</name>
</gene>
<evidence type="ECO:0000256" key="6">
    <source>
        <dbReference type="ARBA" id="ARBA00022763"/>
    </source>
</evidence>
<evidence type="ECO:0000259" key="12">
    <source>
        <dbReference type="PROSITE" id="PS51462"/>
    </source>
</evidence>
<dbReference type="PANTHER" id="PTHR47707:SF1">
    <property type="entry name" value="NUDIX HYDROLASE FAMILY PROTEIN"/>
    <property type="match status" value="1"/>
</dbReference>
<dbReference type="InterPro" id="IPR047127">
    <property type="entry name" value="MutT-like"/>
</dbReference>
<dbReference type="InterPro" id="IPR000086">
    <property type="entry name" value="NUDIX_hydrolase_dom"/>
</dbReference>
<evidence type="ECO:0000256" key="1">
    <source>
        <dbReference type="ARBA" id="ARBA00001946"/>
    </source>
</evidence>
<comment type="catalytic activity">
    <reaction evidence="10">
        <text>8-oxo-dGTP + H2O = 8-oxo-dGMP + diphosphate + H(+)</text>
        <dbReference type="Rhea" id="RHEA:31575"/>
        <dbReference type="ChEBI" id="CHEBI:15377"/>
        <dbReference type="ChEBI" id="CHEBI:15378"/>
        <dbReference type="ChEBI" id="CHEBI:33019"/>
        <dbReference type="ChEBI" id="CHEBI:63224"/>
        <dbReference type="ChEBI" id="CHEBI:77896"/>
        <dbReference type="EC" id="3.6.1.55"/>
    </reaction>
</comment>
<dbReference type="GO" id="GO:0046872">
    <property type="term" value="F:metal ion binding"/>
    <property type="evidence" value="ECO:0007669"/>
    <property type="project" value="UniProtKB-KW"/>
</dbReference>
<reference evidence="13" key="1">
    <citation type="submission" date="2016-10" db="EMBL/GenBank/DDBJ databases">
        <title>Sequence of Gallionella enrichment culture.</title>
        <authorList>
            <person name="Poehlein A."/>
            <person name="Muehling M."/>
            <person name="Daniel R."/>
        </authorList>
    </citation>
    <scope>NUCLEOTIDE SEQUENCE</scope>
</reference>
<evidence type="ECO:0000256" key="10">
    <source>
        <dbReference type="ARBA" id="ARBA00035861"/>
    </source>
</evidence>
<organism evidence="13">
    <name type="scientific">mine drainage metagenome</name>
    <dbReference type="NCBI Taxonomy" id="410659"/>
    <lineage>
        <taxon>unclassified sequences</taxon>
        <taxon>metagenomes</taxon>
        <taxon>ecological metagenomes</taxon>
    </lineage>
</organism>
<dbReference type="PRINTS" id="PR00502">
    <property type="entry name" value="NUDIXFAMILY"/>
</dbReference>
<evidence type="ECO:0000256" key="9">
    <source>
        <dbReference type="ARBA" id="ARBA00023204"/>
    </source>
</evidence>
<comment type="caution">
    <text evidence="13">The sequence shown here is derived from an EMBL/GenBank/DDBJ whole genome shotgun (WGS) entry which is preliminary data.</text>
</comment>
<dbReference type="GO" id="GO:0044716">
    <property type="term" value="F:8-oxo-GDP phosphatase activity"/>
    <property type="evidence" value="ECO:0007669"/>
    <property type="project" value="TreeGrafter"/>
</dbReference>
<evidence type="ECO:0000256" key="3">
    <source>
        <dbReference type="ARBA" id="ARBA00022457"/>
    </source>
</evidence>
<keyword evidence="8" id="KW-0460">Magnesium</keyword>
<name>A0A1J5P9M5_9ZZZZ</name>
<dbReference type="CDD" id="cd03425">
    <property type="entry name" value="NUDIX_MutT_NudA_like"/>
    <property type="match status" value="1"/>
</dbReference>
<dbReference type="GO" id="GO:0006281">
    <property type="term" value="P:DNA repair"/>
    <property type="evidence" value="ECO:0007669"/>
    <property type="project" value="UniProtKB-KW"/>
</dbReference>
<dbReference type="GO" id="GO:0006260">
    <property type="term" value="P:DNA replication"/>
    <property type="evidence" value="ECO:0007669"/>
    <property type="project" value="UniProtKB-KW"/>
</dbReference>
<evidence type="ECO:0000256" key="8">
    <source>
        <dbReference type="ARBA" id="ARBA00022842"/>
    </source>
</evidence>
<keyword evidence="3" id="KW-0515">Mutator protein</keyword>
<dbReference type="AlphaFoldDB" id="A0A1J5P9M5"/>
<dbReference type="InterPro" id="IPR015797">
    <property type="entry name" value="NUDIX_hydrolase-like_dom_sf"/>
</dbReference>
<evidence type="ECO:0000256" key="5">
    <source>
        <dbReference type="ARBA" id="ARBA00022723"/>
    </source>
</evidence>
<keyword evidence="6" id="KW-0227">DNA damage</keyword>
<protein>
    <recommendedName>
        <fullName evidence="11">8-oxo-dGTP diphosphatase</fullName>
        <ecNumber evidence="11">3.6.1.55</ecNumber>
    </recommendedName>
</protein>
<dbReference type="GO" id="GO:0008413">
    <property type="term" value="F:8-oxo-7,8-dihydroguanosine triphosphate pyrophosphatase activity"/>
    <property type="evidence" value="ECO:0007669"/>
    <property type="project" value="TreeGrafter"/>
</dbReference>